<dbReference type="InterPro" id="IPR049892">
    <property type="entry name" value="AA9"/>
</dbReference>
<feature type="domain" description="Auxiliary Activity family 9 catalytic" evidence="17">
    <location>
        <begin position="17"/>
        <end position="208"/>
    </location>
</feature>
<keyword evidence="4" id="KW-0479">Metal-binding</keyword>
<dbReference type="Proteomes" id="UP000044602">
    <property type="component" value="Unassembled WGS sequence"/>
</dbReference>
<evidence type="ECO:0000256" key="9">
    <source>
        <dbReference type="ARBA" id="ARBA00023033"/>
    </source>
</evidence>
<keyword evidence="19" id="KW-1185">Reference proteome</keyword>
<dbReference type="EC" id="1.14.99.56" evidence="15"/>
<dbReference type="PANTHER" id="PTHR33353:SF9">
    <property type="entry name" value="ENDOGLUCANASE II"/>
    <property type="match status" value="1"/>
</dbReference>
<feature type="region of interest" description="Disordered" evidence="16">
    <location>
        <begin position="787"/>
        <end position="836"/>
    </location>
</feature>
<keyword evidence="7" id="KW-0560">Oxidoreductase</keyword>
<evidence type="ECO:0000256" key="5">
    <source>
        <dbReference type="ARBA" id="ARBA00022729"/>
    </source>
</evidence>
<feature type="compositionally biased region" description="Basic and acidic residues" evidence="16">
    <location>
        <begin position="535"/>
        <end position="547"/>
    </location>
</feature>
<evidence type="ECO:0000256" key="1">
    <source>
        <dbReference type="ARBA" id="ARBA00001973"/>
    </source>
</evidence>
<evidence type="ECO:0000256" key="15">
    <source>
        <dbReference type="ARBA" id="ARBA00047174"/>
    </source>
</evidence>
<evidence type="ECO:0000256" key="12">
    <source>
        <dbReference type="ARBA" id="ARBA00023326"/>
    </source>
</evidence>
<sequence>MRSTLGMFTLASMAHGHATFQQFWIDGVDQGSICARLPPGNSPIEDVTSNNLRCNIGGASGVAGICEVPAGFMIEVEMHEQPGDRDCDKPAIGGNHYGPVMVYLAAVHDATTADGSDPFFKIGEHGYTPEDQGWGTDYLNNNCGRFGVLIPENLPSGDYLVRAEAVALHSAGQLGAAQFYMTCYQIKVTNGGTASIPSGVSFPGEYKAPWRRGRPAPISAKGVRQGRPSVSTMNTGGRPISQGLLTIRLIRRHGPPLDCCLDGALAGGCWLWLTKQITKSLYKLAKSYRTVEVRIVGLCEELTNLTNFLNTVDKTLRRYGTLDFALVEKELWREIDQSLVNCELSLNDLKKLVERIKRHAHTKGFAWKTRTVADLAVYDGELAAFRDKIHKSNWALQTILSTINVSLSLRSNTSQAKILTELSTLKLSIEEALRVSRLPVGGFSPHFTSLPDARLADNLWHLAEAAKQFHSAASSTASTVRADDSNASVRQLSRTGSSLAGDFPSIRRQWVEQCLWQRRCQSPEFATPVLAKARTNPEEISDQKKWTSDSPTLASDSAPQVVEQRRSDEETEDEEEEGEEDDGEDCSDFDQYYISGLYELANESIKALDFANAARLLSRFLSKATASTEAGVAHTPTRTTKIQLAICHFLEGSWQKAAPLVTELARSKAGRNMVVCNLLHALAIAHLAQGETDEALATCQQAFLGKKRLRKKQDSGEYSAEYYASLGLLHVVFDASDDPIRAEIFKRQLPADFDYHHFPDPRLFIAQHQTLLRALFLLPPGETATPLVFEGSPEPGKRVRGSRRDGSSQHVSTIETEATTPFRGDADDELSPISPQAVKRGINRIFGRMIRRTSREALDSPGSPKPDSFHSNGLTRHRAKPANTWTSTKKLRTVLKKRQVVNPPQWRRQESTEGESSGGESTPLQDDGAFTTTGRFFFAGDEQRGTPVFPAELAATSGPPELEDMVTAVQLQPTPTSGSAPMQRSLEQVASAFASIAAAKDPDHRHAIRLELEILSRDLAATSNDLQLLRDIDNAIKSISSKEATKDADIEDSGYESAVSSSPRELAAPEAGDIYSSTPVREKGFKRHVPQLPQPVPFAKTGPPSSPAQPTTITWSPGLTRSREPPPSTRPTTDLWSSTFGQLEGPERTFKGPMEEYATKSTITNFKTLDELARLYEKPRRAPDIYNQGGNGAQQRSWMQFSARYLPGANRGGSRTPIGALYPNLRRPWP</sequence>
<dbReference type="GO" id="GO:0005576">
    <property type="term" value="C:extracellular region"/>
    <property type="evidence" value="ECO:0007669"/>
    <property type="project" value="UniProtKB-SubCell"/>
</dbReference>
<keyword evidence="5" id="KW-0732">Signal</keyword>
<evidence type="ECO:0000313" key="18">
    <source>
        <dbReference type="EMBL" id="CRK15922.1"/>
    </source>
</evidence>
<comment type="catalytic activity">
    <reaction evidence="14">
        <text>[(1-&gt;4)-beta-D-glucosyl]n+m + reduced acceptor + O2 = 4-dehydro-beta-D-glucosyl-[(1-&gt;4)-beta-D-glucosyl]n-1 + [(1-&gt;4)-beta-D-glucosyl]m + acceptor + H2O.</text>
        <dbReference type="EC" id="1.14.99.56"/>
    </reaction>
</comment>
<comment type="subcellular location">
    <subcellularLocation>
        <location evidence="2">Secreted</location>
    </subcellularLocation>
</comment>
<feature type="region of interest" description="Disordered" evidence="16">
    <location>
        <begin position="532"/>
        <end position="587"/>
    </location>
</feature>
<comment type="similarity">
    <text evidence="13">Belongs to the polysaccharide monooxygenase AA9 family.</text>
</comment>
<dbReference type="PANTHER" id="PTHR33353">
    <property type="entry name" value="PUTATIVE (AFU_ORTHOLOGUE AFUA_1G12560)-RELATED"/>
    <property type="match status" value="1"/>
</dbReference>
<evidence type="ECO:0000256" key="11">
    <source>
        <dbReference type="ARBA" id="ARBA00023277"/>
    </source>
</evidence>
<keyword evidence="6" id="KW-0136">Cellulose degradation</keyword>
<keyword evidence="10" id="KW-1015">Disulfide bond</keyword>
<reference evidence="18 19" key="1">
    <citation type="submission" date="2015-05" db="EMBL/GenBank/DDBJ databases">
        <authorList>
            <person name="Wang D.B."/>
            <person name="Wang M."/>
        </authorList>
    </citation>
    <scope>NUCLEOTIDE SEQUENCE [LARGE SCALE GENOMIC DNA]</scope>
    <source>
        <strain evidence="18">VL1</strain>
    </source>
</reference>
<dbReference type="STRING" id="100787.A0A0G4L1P8"/>
<dbReference type="CDD" id="cd21175">
    <property type="entry name" value="LPMO_AA9"/>
    <property type="match status" value="1"/>
</dbReference>
<evidence type="ECO:0000256" key="13">
    <source>
        <dbReference type="ARBA" id="ARBA00044502"/>
    </source>
</evidence>
<feature type="compositionally biased region" description="Polar residues" evidence="16">
    <location>
        <begin position="1108"/>
        <end position="1119"/>
    </location>
</feature>
<evidence type="ECO:0000313" key="19">
    <source>
        <dbReference type="Proteomes" id="UP000044602"/>
    </source>
</evidence>
<feature type="compositionally biased region" description="Basic residues" evidence="16">
    <location>
        <begin position="889"/>
        <end position="899"/>
    </location>
</feature>
<feature type="compositionally biased region" description="Low complexity" evidence="16">
    <location>
        <begin position="914"/>
        <end position="931"/>
    </location>
</feature>
<feature type="region of interest" description="Disordered" evidence="16">
    <location>
        <begin position="1044"/>
        <end position="1149"/>
    </location>
</feature>
<dbReference type="GO" id="GO:0046872">
    <property type="term" value="F:metal ion binding"/>
    <property type="evidence" value="ECO:0007669"/>
    <property type="project" value="UniProtKB-KW"/>
</dbReference>
<dbReference type="Gene3D" id="1.25.40.10">
    <property type="entry name" value="Tetratricopeptide repeat domain"/>
    <property type="match status" value="1"/>
</dbReference>
<evidence type="ECO:0000256" key="8">
    <source>
        <dbReference type="ARBA" id="ARBA00023008"/>
    </source>
</evidence>
<dbReference type="InterPro" id="IPR005103">
    <property type="entry name" value="AA9_LPMO"/>
</dbReference>
<evidence type="ECO:0000256" key="10">
    <source>
        <dbReference type="ARBA" id="ARBA00023157"/>
    </source>
</evidence>
<dbReference type="EMBL" id="CVQH01007002">
    <property type="protein sequence ID" value="CRK15922.1"/>
    <property type="molecule type" value="Genomic_DNA"/>
</dbReference>
<keyword evidence="9" id="KW-0503">Monooxygenase</keyword>
<feature type="region of interest" description="Disordered" evidence="16">
    <location>
        <begin position="854"/>
        <end position="931"/>
    </location>
</feature>
<evidence type="ECO:0000256" key="6">
    <source>
        <dbReference type="ARBA" id="ARBA00023001"/>
    </source>
</evidence>
<organism evidence="18 19">
    <name type="scientific">Verticillium longisporum</name>
    <name type="common">Verticillium dahliae var. longisporum</name>
    <dbReference type="NCBI Taxonomy" id="100787"/>
    <lineage>
        <taxon>Eukaryota</taxon>
        <taxon>Fungi</taxon>
        <taxon>Dikarya</taxon>
        <taxon>Ascomycota</taxon>
        <taxon>Pezizomycotina</taxon>
        <taxon>Sordariomycetes</taxon>
        <taxon>Hypocreomycetidae</taxon>
        <taxon>Glomerellales</taxon>
        <taxon>Plectosphaerellaceae</taxon>
        <taxon>Verticillium</taxon>
    </lineage>
</organism>
<dbReference type="GO" id="GO:0030245">
    <property type="term" value="P:cellulose catabolic process"/>
    <property type="evidence" value="ECO:0007669"/>
    <property type="project" value="UniProtKB-KW"/>
</dbReference>
<dbReference type="GO" id="GO:0004497">
    <property type="term" value="F:monooxygenase activity"/>
    <property type="evidence" value="ECO:0007669"/>
    <property type="project" value="UniProtKB-KW"/>
</dbReference>
<evidence type="ECO:0000256" key="4">
    <source>
        <dbReference type="ARBA" id="ARBA00022723"/>
    </source>
</evidence>
<dbReference type="Gene3D" id="2.70.50.70">
    <property type="match status" value="1"/>
</dbReference>
<gene>
    <name evidence="18" type="ORF">BN1708_011606</name>
</gene>
<dbReference type="AlphaFoldDB" id="A0A0G4L1P8"/>
<feature type="compositionally biased region" description="Polar residues" evidence="16">
    <location>
        <begin position="808"/>
        <end position="819"/>
    </location>
</feature>
<dbReference type="Pfam" id="PF03443">
    <property type="entry name" value="AA9"/>
    <property type="match status" value="1"/>
</dbReference>
<evidence type="ECO:0000256" key="2">
    <source>
        <dbReference type="ARBA" id="ARBA00004613"/>
    </source>
</evidence>
<protein>
    <recommendedName>
        <fullName evidence="15">lytic cellulose monooxygenase (C4-dehydrogenating)</fullName>
        <ecNumber evidence="15">1.14.99.56</ecNumber>
    </recommendedName>
</protein>
<comment type="cofactor">
    <cofactor evidence="1">
        <name>Cu(2+)</name>
        <dbReference type="ChEBI" id="CHEBI:29036"/>
    </cofactor>
</comment>
<proteinExistence type="inferred from homology"/>
<keyword evidence="3" id="KW-0964">Secreted</keyword>
<keyword evidence="12" id="KW-0624">Polysaccharide degradation</keyword>
<evidence type="ECO:0000256" key="7">
    <source>
        <dbReference type="ARBA" id="ARBA00023002"/>
    </source>
</evidence>
<dbReference type="InterPro" id="IPR011990">
    <property type="entry name" value="TPR-like_helical_dom_sf"/>
</dbReference>
<feature type="compositionally biased region" description="Polar residues" evidence="16">
    <location>
        <begin position="548"/>
        <end position="558"/>
    </location>
</feature>
<keyword evidence="11" id="KW-0119">Carbohydrate metabolism</keyword>
<evidence type="ECO:0000256" key="3">
    <source>
        <dbReference type="ARBA" id="ARBA00022525"/>
    </source>
</evidence>
<keyword evidence="8" id="KW-0186">Copper</keyword>
<evidence type="ECO:0000256" key="16">
    <source>
        <dbReference type="SAM" id="MobiDB-lite"/>
    </source>
</evidence>
<feature type="region of interest" description="Disordered" evidence="16">
    <location>
        <begin position="1208"/>
        <end position="1230"/>
    </location>
</feature>
<evidence type="ECO:0000256" key="14">
    <source>
        <dbReference type="ARBA" id="ARBA00045077"/>
    </source>
</evidence>
<feature type="compositionally biased region" description="Acidic residues" evidence="16">
    <location>
        <begin position="569"/>
        <end position="587"/>
    </location>
</feature>
<accession>A0A0G4L1P8</accession>
<name>A0A0G4L1P8_VERLO</name>
<dbReference type="SUPFAM" id="SSF48452">
    <property type="entry name" value="TPR-like"/>
    <property type="match status" value="1"/>
</dbReference>
<evidence type="ECO:0000259" key="17">
    <source>
        <dbReference type="Pfam" id="PF03443"/>
    </source>
</evidence>